<dbReference type="EMBL" id="BMAO01024739">
    <property type="protein sequence ID" value="GFQ97351.1"/>
    <property type="molecule type" value="Genomic_DNA"/>
</dbReference>
<organism evidence="1 2">
    <name type="scientific">Trichonephila clavata</name>
    <name type="common">Joro spider</name>
    <name type="synonym">Nephila clavata</name>
    <dbReference type="NCBI Taxonomy" id="2740835"/>
    <lineage>
        <taxon>Eukaryota</taxon>
        <taxon>Metazoa</taxon>
        <taxon>Ecdysozoa</taxon>
        <taxon>Arthropoda</taxon>
        <taxon>Chelicerata</taxon>
        <taxon>Arachnida</taxon>
        <taxon>Araneae</taxon>
        <taxon>Araneomorphae</taxon>
        <taxon>Entelegynae</taxon>
        <taxon>Araneoidea</taxon>
        <taxon>Nephilidae</taxon>
        <taxon>Trichonephila</taxon>
    </lineage>
</organism>
<accession>A0A8X6L6P9</accession>
<dbReference type="AlphaFoldDB" id="A0A8X6L6P9"/>
<evidence type="ECO:0000313" key="2">
    <source>
        <dbReference type="Proteomes" id="UP000887116"/>
    </source>
</evidence>
<name>A0A8X6L6P9_TRICU</name>
<keyword evidence="2" id="KW-1185">Reference proteome</keyword>
<sequence>MCLRHRLREKNQVKTDLAWKVCDESLCVGGVRLRNKATESGWAHFKLTKLEILRNLIFSRHSPQRVYDSRPIILLVDTPKSGCGTSNDGNTARAFLRNPEIASSITGIDEILIRKLHVALTTIACGHEIDAQKFKEFCLKTAELYVALYPWYYMPQSHPKVFIHGGLVNDSISPIGQMSEEVIKARNKDSKYFCEHHNRKFNRKQSMEDMIQMLLVSSDPYITSLRKLKERKKNICKKKSLVC</sequence>
<protein>
    <submittedName>
        <fullName evidence="1">Dna-mediated transposase</fullName>
    </submittedName>
</protein>
<dbReference type="Proteomes" id="UP000887116">
    <property type="component" value="Unassembled WGS sequence"/>
</dbReference>
<evidence type="ECO:0000313" key="1">
    <source>
        <dbReference type="EMBL" id="GFQ97351.1"/>
    </source>
</evidence>
<gene>
    <name evidence="1" type="primary">RF55_16596</name>
    <name evidence="1" type="ORF">TNCT_735271</name>
</gene>
<reference evidence="1" key="1">
    <citation type="submission" date="2020-07" db="EMBL/GenBank/DDBJ databases">
        <title>Multicomponent nature underlies the extraordinary mechanical properties of spider dragline silk.</title>
        <authorList>
            <person name="Kono N."/>
            <person name="Nakamura H."/>
            <person name="Mori M."/>
            <person name="Yoshida Y."/>
            <person name="Ohtoshi R."/>
            <person name="Malay A.D."/>
            <person name="Moran D.A.P."/>
            <person name="Tomita M."/>
            <person name="Numata K."/>
            <person name="Arakawa K."/>
        </authorList>
    </citation>
    <scope>NUCLEOTIDE SEQUENCE</scope>
</reference>
<proteinExistence type="predicted"/>
<comment type="caution">
    <text evidence="1">The sequence shown here is derived from an EMBL/GenBank/DDBJ whole genome shotgun (WGS) entry which is preliminary data.</text>
</comment>
<dbReference type="OrthoDB" id="8197165at2759"/>